<feature type="region of interest" description="Disordered" evidence="4">
    <location>
        <begin position="254"/>
        <end position="282"/>
    </location>
</feature>
<dbReference type="HAMAP" id="MF_03054">
    <property type="entry name" value="CTU2"/>
    <property type="match status" value="1"/>
</dbReference>
<dbReference type="InterPro" id="IPR014729">
    <property type="entry name" value="Rossmann-like_a/b/a_fold"/>
</dbReference>
<dbReference type="PANTHER" id="PTHR20882:SF14">
    <property type="entry name" value="CYTOPLASMIC TRNA 2-THIOLATION PROTEIN 2"/>
    <property type="match status" value="1"/>
</dbReference>
<name>A0A8J4B737_9CHLO</name>
<feature type="region of interest" description="Disordered" evidence="4">
    <location>
        <begin position="444"/>
        <end position="471"/>
    </location>
</feature>
<dbReference type="GO" id="GO:0032447">
    <property type="term" value="P:protein urmylation"/>
    <property type="evidence" value="ECO:0007669"/>
    <property type="project" value="UniProtKB-UniRule"/>
</dbReference>
<dbReference type="Proteomes" id="UP000747399">
    <property type="component" value="Unassembled WGS sequence"/>
</dbReference>
<evidence type="ECO:0000313" key="5">
    <source>
        <dbReference type="EMBL" id="GIL55444.1"/>
    </source>
</evidence>
<sequence>MNCGMNEDDQELLDAGPTAAPTMCRSEKPCAEATCSQSGGGNSSSACSSGRNCKAPASSCAHGDSDAQSLACMKCKAARAVVLVRQREPLCQACLEAGVSGKVRALKSNKLLLPNDCAAVAFSGGFSSQTLLCNLLGMRKTVTTPRKERGKIEFNLVVLHINEATAYGLSVDAADAHGRAVQAAARRCGAGGPSAAVLVVPLSDVFLFRDELLDRRQNAVQLPGDAADCGAFRKAGLDVAGQCDGQAAFEEVEAGQRESVGSGNQLESVEKTGKDEQEEQAREARLHELLQSVPDPTGREDLLRHLRNQLLAAVAAQLGANKVLRGDTATALAARVISETAKGRGYALPGEIQLLDAREVQRGQPAVLQPMREVTRKEAVFFCRLRGLQPVQLPYTEASSRRSINALAKSFVDGLQANLPSTLFTILRTAAALKSFPFNALEAVPRPNETPAPENTGPATESGTRDGCGQGVGQAGTGLAFPHSCMLCRAPLTPREQEVIAAAAALVAVGSLRIRSDPREENVVDASAAAKLLRPDGELVVGVHSNRSSTAACAATSAEADQREPAAAAPEEEEEEAHGDDLSAPFCSSCRSQILFTPEQSASIAGIPTALRGTRVSREQGCSGNAVGSKTFPLLPKCFRL</sequence>
<evidence type="ECO:0000256" key="4">
    <source>
        <dbReference type="SAM" id="MobiDB-lite"/>
    </source>
</evidence>
<dbReference type="GO" id="GO:0016783">
    <property type="term" value="F:sulfurtransferase activity"/>
    <property type="evidence" value="ECO:0007669"/>
    <property type="project" value="TreeGrafter"/>
</dbReference>
<dbReference type="Gene3D" id="3.40.50.620">
    <property type="entry name" value="HUPs"/>
    <property type="match status" value="1"/>
</dbReference>
<dbReference type="GO" id="GO:0000049">
    <property type="term" value="F:tRNA binding"/>
    <property type="evidence" value="ECO:0007669"/>
    <property type="project" value="InterPro"/>
</dbReference>
<evidence type="ECO:0000256" key="1">
    <source>
        <dbReference type="ARBA" id="ARBA00022490"/>
    </source>
</evidence>
<evidence type="ECO:0000256" key="2">
    <source>
        <dbReference type="ARBA" id="ARBA00022694"/>
    </source>
</evidence>
<dbReference type="EMBL" id="BNCO01000021">
    <property type="protein sequence ID" value="GIL55444.1"/>
    <property type="molecule type" value="Genomic_DNA"/>
</dbReference>
<feature type="compositionally biased region" description="Low complexity" evidence="4">
    <location>
        <begin position="551"/>
        <end position="569"/>
    </location>
</feature>
<evidence type="ECO:0000313" key="6">
    <source>
        <dbReference type="Proteomes" id="UP000747399"/>
    </source>
</evidence>
<keyword evidence="2 3" id="KW-0819">tRNA processing</keyword>
<reference evidence="5" key="1">
    <citation type="journal article" date="2021" name="Proc. Natl. Acad. Sci. U.S.A.">
        <title>Three genomes in the algal genus Volvox reveal the fate of a haploid sex-determining region after a transition to homothallism.</title>
        <authorList>
            <person name="Yamamoto K."/>
            <person name="Hamaji T."/>
            <person name="Kawai-Toyooka H."/>
            <person name="Matsuzaki R."/>
            <person name="Takahashi F."/>
            <person name="Nishimura Y."/>
            <person name="Kawachi M."/>
            <person name="Noguchi H."/>
            <person name="Minakuchi Y."/>
            <person name="Umen J.G."/>
            <person name="Toyoda A."/>
            <person name="Nozaki H."/>
        </authorList>
    </citation>
    <scope>NUCLEOTIDE SEQUENCE</scope>
    <source>
        <strain evidence="5">NIES-3780</strain>
    </source>
</reference>
<accession>A0A8J4B737</accession>
<comment type="subcellular location">
    <subcellularLocation>
        <location evidence="3">Cytoplasm</location>
    </subcellularLocation>
</comment>
<dbReference type="SUPFAM" id="SSF52402">
    <property type="entry name" value="Adenine nucleotide alpha hydrolases-like"/>
    <property type="match status" value="1"/>
</dbReference>
<protein>
    <recommendedName>
        <fullName evidence="3">Cytoplasmic tRNA 2-thiolation protein 2</fullName>
    </recommendedName>
</protein>
<dbReference type="UniPathway" id="UPA00988"/>
<comment type="function">
    <text evidence="3">Plays a central role in 2-thiolation of mcm(5)S(2)U at tRNA wobble positions of tRNA(Lys), tRNA(Glu) and tRNA(Gln). May act by forming a heterodimer with NCS6/CTU1 that ligates sulfur from thiocarboxylated URM1 onto the uridine of tRNAs at wobble position.</text>
</comment>
<comment type="pathway">
    <text evidence="3">tRNA modification; 5-methoxycarbonylmethyl-2-thiouridine-tRNA biosynthesis.</text>
</comment>
<dbReference type="PANTHER" id="PTHR20882">
    <property type="entry name" value="CYTOPLASMIC TRNA 2-THIOLATION PROTEIN 2"/>
    <property type="match status" value="1"/>
</dbReference>
<comment type="caution">
    <text evidence="5">The sequence shown here is derived from an EMBL/GenBank/DDBJ whole genome shotgun (WGS) entry which is preliminary data.</text>
</comment>
<dbReference type="GO" id="GO:0005829">
    <property type="term" value="C:cytosol"/>
    <property type="evidence" value="ECO:0007669"/>
    <property type="project" value="TreeGrafter"/>
</dbReference>
<feature type="compositionally biased region" description="Basic and acidic residues" evidence="4">
    <location>
        <begin position="268"/>
        <end position="282"/>
    </location>
</feature>
<keyword evidence="6" id="KW-1185">Reference proteome</keyword>
<feature type="region of interest" description="Disordered" evidence="4">
    <location>
        <begin position="551"/>
        <end position="582"/>
    </location>
</feature>
<keyword evidence="1 3" id="KW-0963">Cytoplasm</keyword>
<dbReference type="GO" id="GO:0002143">
    <property type="term" value="P:tRNA wobble position uridine thiolation"/>
    <property type="evidence" value="ECO:0007669"/>
    <property type="project" value="TreeGrafter"/>
</dbReference>
<dbReference type="InterPro" id="IPR019407">
    <property type="entry name" value="CTU2"/>
</dbReference>
<proteinExistence type="inferred from homology"/>
<dbReference type="AlphaFoldDB" id="A0A8J4B737"/>
<evidence type="ECO:0000256" key="3">
    <source>
        <dbReference type="HAMAP-Rule" id="MF_03054"/>
    </source>
</evidence>
<comment type="similarity">
    <text evidence="3">Belongs to the CTU2/NCS2 family.</text>
</comment>
<gene>
    <name evidence="5" type="ORF">Vafri_11010</name>
</gene>
<organism evidence="5 6">
    <name type="scientific">Volvox africanus</name>
    <dbReference type="NCBI Taxonomy" id="51714"/>
    <lineage>
        <taxon>Eukaryota</taxon>
        <taxon>Viridiplantae</taxon>
        <taxon>Chlorophyta</taxon>
        <taxon>core chlorophytes</taxon>
        <taxon>Chlorophyceae</taxon>
        <taxon>CS clade</taxon>
        <taxon>Chlamydomonadales</taxon>
        <taxon>Volvocaceae</taxon>
        <taxon>Volvox</taxon>
    </lineage>
</organism>
<dbReference type="GO" id="GO:0016779">
    <property type="term" value="F:nucleotidyltransferase activity"/>
    <property type="evidence" value="ECO:0007669"/>
    <property type="project" value="UniProtKB-UniRule"/>
</dbReference>